<gene>
    <name evidence="9" type="ORF">N7Z68_20235</name>
</gene>
<dbReference type="Proteomes" id="UP001148125">
    <property type="component" value="Unassembled WGS sequence"/>
</dbReference>
<dbReference type="SUPFAM" id="SSF103473">
    <property type="entry name" value="MFS general substrate transporter"/>
    <property type="match status" value="1"/>
</dbReference>
<feature type="transmembrane region" description="Helical" evidence="7">
    <location>
        <begin position="71"/>
        <end position="88"/>
    </location>
</feature>
<feature type="transmembrane region" description="Helical" evidence="7">
    <location>
        <begin position="94"/>
        <end position="116"/>
    </location>
</feature>
<feature type="transmembrane region" description="Helical" evidence="7">
    <location>
        <begin position="359"/>
        <end position="383"/>
    </location>
</feature>
<dbReference type="InterPro" id="IPR050171">
    <property type="entry name" value="MFS_Transporters"/>
</dbReference>
<reference evidence="9" key="1">
    <citation type="submission" date="2024-05" db="EMBL/GenBank/DDBJ databases">
        <title>Alkalihalobacillus sp. strain MEB203 novel alkaliphilic bacterium from Lonar Lake, India.</title>
        <authorList>
            <person name="Joshi A."/>
            <person name="Thite S."/>
            <person name="Mengade P."/>
        </authorList>
    </citation>
    <scope>NUCLEOTIDE SEQUENCE</scope>
    <source>
        <strain evidence="9">MEB 203</strain>
    </source>
</reference>
<dbReference type="InterPro" id="IPR011701">
    <property type="entry name" value="MFS"/>
</dbReference>
<accession>A0ABT5VK73</accession>
<dbReference type="InterPro" id="IPR020846">
    <property type="entry name" value="MFS_dom"/>
</dbReference>
<keyword evidence="6 7" id="KW-0472">Membrane</keyword>
<evidence type="ECO:0000313" key="9">
    <source>
        <dbReference type="EMBL" id="MDE5415680.1"/>
    </source>
</evidence>
<keyword evidence="3" id="KW-1003">Cell membrane</keyword>
<evidence type="ECO:0000256" key="3">
    <source>
        <dbReference type="ARBA" id="ARBA00022475"/>
    </source>
</evidence>
<feature type="transmembrane region" description="Helical" evidence="7">
    <location>
        <begin position="206"/>
        <end position="226"/>
    </location>
</feature>
<comment type="caution">
    <text evidence="9">The sequence shown here is derived from an EMBL/GenBank/DDBJ whole genome shotgun (WGS) entry which is preliminary data.</text>
</comment>
<proteinExistence type="predicted"/>
<dbReference type="Gene3D" id="1.20.1250.20">
    <property type="entry name" value="MFS general substrate transporter like domains"/>
    <property type="match status" value="2"/>
</dbReference>
<dbReference type="PROSITE" id="PS50850">
    <property type="entry name" value="MFS"/>
    <property type="match status" value="1"/>
</dbReference>
<feature type="domain" description="Major facilitator superfamily (MFS) profile" evidence="8">
    <location>
        <begin position="4"/>
        <end position="388"/>
    </location>
</feature>
<evidence type="ECO:0000313" key="10">
    <source>
        <dbReference type="Proteomes" id="UP001148125"/>
    </source>
</evidence>
<keyword evidence="2" id="KW-0813">Transport</keyword>
<sequence length="403" mass="44134">MPKAIWLLVIGMVINVTGASFIWPLNTIYLHQELGQPLSVAGFVLMMNAGAGVIGNLIGGTLFDRIGGYKTVIYGIAITIISAFILAYNHTFLWYVALLVGIGFGAGMTFPALYAMAGTAWPEGGRKAFNAMYVAQNVGVALGTALAGVVASIKIDYIFISNGIVYCLFLLLAIFGFRQIEANRQVTPATSNVFEQKKNFSFSRPFIALLIVLTGYFICWLAYVQWQSNISVYTQQLGISLKQYSILWTINGAMIVLFQPIIAFFVRRWVHTLKAQIYTGLVIFIISFFVLSQAQVFTMFIAAMIILTIGEMFIWPAIPTIAHKLAPEGKAGFYQGVVNSVATGGRMMGPFVGGLIAEAFGMVILFYAIMGLFCLAFISTALYDRVLKEKITAEPATKHSIQS</sequence>
<feature type="transmembrane region" description="Helical" evidence="7">
    <location>
        <begin position="278"/>
        <end position="307"/>
    </location>
</feature>
<dbReference type="Pfam" id="PF07690">
    <property type="entry name" value="MFS_1"/>
    <property type="match status" value="1"/>
</dbReference>
<dbReference type="PANTHER" id="PTHR23517">
    <property type="entry name" value="RESISTANCE PROTEIN MDTM, PUTATIVE-RELATED-RELATED"/>
    <property type="match status" value="1"/>
</dbReference>
<protein>
    <submittedName>
        <fullName evidence="9">MFS transporter</fullName>
    </submittedName>
</protein>
<dbReference type="InterPro" id="IPR036259">
    <property type="entry name" value="MFS_trans_sf"/>
</dbReference>
<feature type="transmembrane region" description="Helical" evidence="7">
    <location>
        <begin position="128"/>
        <end position="151"/>
    </location>
</feature>
<evidence type="ECO:0000256" key="4">
    <source>
        <dbReference type="ARBA" id="ARBA00022692"/>
    </source>
</evidence>
<evidence type="ECO:0000259" key="8">
    <source>
        <dbReference type="PROSITE" id="PS50850"/>
    </source>
</evidence>
<comment type="subcellular location">
    <subcellularLocation>
        <location evidence="1">Cell membrane</location>
        <topology evidence="1">Multi-pass membrane protein</topology>
    </subcellularLocation>
</comment>
<evidence type="ECO:0000256" key="7">
    <source>
        <dbReference type="SAM" id="Phobius"/>
    </source>
</evidence>
<keyword evidence="5 7" id="KW-1133">Transmembrane helix</keyword>
<organism evidence="9 10">
    <name type="scientific">Alkalihalobacterium chitinilyticum</name>
    <dbReference type="NCBI Taxonomy" id="2980103"/>
    <lineage>
        <taxon>Bacteria</taxon>
        <taxon>Bacillati</taxon>
        <taxon>Bacillota</taxon>
        <taxon>Bacilli</taxon>
        <taxon>Bacillales</taxon>
        <taxon>Bacillaceae</taxon>
        <taxon>Alkalihalobacterium</taxon>
    </lineage>
</organism>
<evidence type="ECO:0000256" key="2">
    <source>
        <dbReference type="ARBA" id="ARBA00022448"/>
    </source>
</evidence>
<dbReference type="PANTHER" id="PTHR23517:SF10">
    <property type="entry name" value="MAJOR FACILITATOR SUPERFAMILY (MFS) PROFILE DOMAIN-CONTAINING PROTEIN"/>
    <property type="match status" value="1"/>
</dbReference>
<keyword evidence="10" id="KW-1185">Reference proteome</keyword>
<dbReference type="RefSeq" id="WP_275120281.1">
    <property type="nucleotide sequence ID" value="NZ_JAOTPO010000019.1"/>
</dbReference>
<evidence type="ECO:0000256" key="5">
    <source>
        <dbReference type="ARBA" id="ARBA00022989"/>
    </source>
</evidence>
<keyword evidence="4 7" id="KW-0812">Transmembrane</keyword>
<feature type="transmembrane region" description="Helical" evidence="7">
    <location>
        <begin position="246"/>
        <end position="266"/>
    </location>
</feature>
<dbReference type="CDD" id="cd17329">
    <property type="entry name" value="MFS_MdtH_MDR_like"/>
    <property type="match status" value="1"/>
</dbReference>
<evidence type="ECO:0000256" key="1">
    <source>
        <dbReference type="ARBA" id="ARBA00004651"/>
    </source>
</evidence>
<feature type="transmembrane region" description="Helical" evidence="7">
    <location>
        <begin position="157"/>
        <end position="177"/>
    </location>
</feature>
<name>A0ABT5VK73_9BACI</name>
<dbReference type="EMBL" id="JAOTPO010000019">
    <property type="protein sequence ID" value="MDE5415680.1"/>
    <property type="molecule type" value="Genomic_DNA"/>
</dbReference>
<feature type="transmembrane region" description="Helical" evidence="7">
    <location>
        <begin position="34"/>
        <end position="59"/>
    </location>
</feature>
<evidence type="ECO:0000256" key="6">
    <source>
        <dbReference type="ARBA" id="ARBA00023136"/>
    </source>
</evidence>